<dbReference type="Pfam" id="PF00072">
    <property type="entry name" value="Response_reg"/>
    <property type="match status" value="1"/>
</dbReference>
<evidence type="ECO:0000256" key="5">
    <source>
        <dbReference type="ARBA" id="ARBA00023125"/>
    </source>
</evidence>
<evidence type="ECO:0000256" key="2">
    <source>
        <dbReference type="ARBA" id="ARBA00022553"/>
    </source>
</evidence>
<dbReference type="CDD" id="cd00383">
    <property type="entry name" value="trans_reg_C"/>
    <property type="match status" value="1"/>
</dbReference>
<dbReference type="SMART" id="SM00862">
    <property type="entry name" value="Trans_reg_C"/>
    <property type="match status" value="1"/>
</dbReference>
<keyword evidence="2 7" id="KW-0597">Phosphoprotein</keyword>
<evidence type="ECO:0000259" key="10">
    <source>
        <dbReference type="PROSITE" id="PS51755"/>
    </source>
</evidence>
<dbReference type="OrthoDB" id="9790442at2"/>
<dbReference type="EMBL" id="VCIW01000016">
    <property type="protein sequence ID" value="TLS50139.1"/>
    <property type="molecule type" value="Genomic_DNA"/>
</dbReference>
<dbReference type="GO" id="GO:0000976">
    <property type="term" value="F:transcription cis-regulatory region binding"/>
    <property type="evidence" value="ECO:0007669"/>
    <property type="project" value="TreeGrafter"/>
</dbReference>
<dbReference type="Gene3D" id="3.40.50.2300">
    <property type="match status" value="1"/>
</dbReference>
<dbReference type="FunFam" id="3.40.50.2300:FF:000001">
    <property type="entry name" value="DNA-binding response regulator PhoB"/>
    <property type="match status" value="1"/>
</dbReference>
<dbReference type="Pfam" id="PF00486">
    <property type="entry name" value="Trans_reg_C"/>
    <property type="match status" value="1"/>
</dbReference>
<dbReference type="Gene3D" id="6.10.250.690">
    <property type="match status" value="1"/>
</dbReference>
<dbReference type="GO" id="GO:0006355">
    <property type="term" value="P:regulation of DNA-templated transcription"/>
    <property type="evidence" value="ECO:0007669"/>
    <property type="project" value="InterPro"/>
</dbReference>
<dbReference type="FunFam" id="1.10.10.10:FF:000018">
    <property type="entry name" value="DNA-binding response regulator ResD"/>
    <property type="match status" value="1"/>
</dbReference>
<evidence type="ECO:0000313" key="11">
    <source>
        <dbReference type="EMBL" id="TLS50139.1"/>
    </source>
</evidence>
<dbReference type="GO" id="GO:0005829">
    <property type="term" value="C:cytosol"/>
    <property type="evidence" value="ECO:0007669"/>
    <property type="project" value="TreeGrafter"/>
</dbReference>
<dbReference type="PANTHER" id="PTHR48111">
    <property type="entry name" value="REGULATOR OF RPOS"/>
    <property type="match status" value="1"/>
</dbReference>
<dbReference type="SUPFAM" id="SSF52172">
    <property type="entry name" value="CheY-like"/>
    <property type="match status" value="1"/>
</dbReference>
<dbReference type="Gene3D" id="1.10.10.10">
    <property type="entry name" value="Winged helix-like DNA-binding domain superfamily/Winged helix DNA-binding domain"/>
    <property type="match status" value="1"/>
</dbReference>
<dbReference type="InterPro" id="IPR036388">
    <property type="entry name" value="WH-like_DNA-bd_sf"/>
</dbReference>
<dbReference type="GO" id="GO:0032993">
    <property type="term" value="C:protein-DNA complex"/>
    <property type="evidence" value="ECO:0007669"/>
    <property type="project" value="TreeGrafter"/>
</dbReference>
<gene>
    <name evidence="11" type="ORF">FE782_20920</name>
</gene>
<comment type="caution">
    <text evidence="11">The sequence shown here is derived from an EMBL/GenBank/DDBJ whole genome shotgun (WGS) entry which is preliminary data.</text>
</comment>
<sequence length="233" mass="26384">MDKPLILLVDDDRAVKHLLSETLEIEGYLVMTAGNGIDALTLIGEYTFDLILLDIMMPGMDGLEVCQRIRDQYPGPIVLISGRDRNADKVIGLSVGADDYITKPFEIEEVVSRVKAHLRREQRSRSARKSTDAVMSFDNGALLIHKDTFEVYLNQERVELSTKEFQILSYLAEQEGRVVSREEVYESIWGGQDSGDIHTVTVHIKNLRSKIDTQNRYIKTVWGSGYKFAGDKD</sequence>
<dbReference type="InterPro" id="IPR001789">
    <property type="entry name" value="Sig_transdc_resp-reg_receiver"/>
</dbReference>
<keyword evidence="4" id="KW-0805">Transcription regulation</keyword>
<accession>A0A5R9G518</accession>
<evidence type="ECO:0000256" key="8">
    <source>
        <dbReference type="PROSITE-ProRule" id="PRU01091"/>
    </source>
</evidence>
<organism evidence="11 12">
    <name type="scientific">Paenibacillus antri</name>
    <dbReference type="NCBI Taxonomy" id="2582848"/>
    <lineage>
        <taxon>Bacteria</taxon>
        <taxon>Bacillati</taxon>
        <taxon>Bacillota</taxon>
        <taxon>Bacilli</taxon>
        <taxon>Bacillales</taxon>
        <taxon>Paenibacillaceae</taxon>
        <taxon>Paenibacillus</taxon>
    </lineage>
</organism>
<feature type="domain" description="Response regulatory" evidence="9">
    <location>
        <begin position="5"/>
        <end position="118"/>
    </location>
</feature>
<protein>
    <submittedName>
        <fullName evidence="11">Response regulator transcription factor</fullName>
    </submittedName>
</protein>
<keyword evidence="6" id="KW-0804">Transcription</keyword>
<dbReference type="InterPro" id="IPR011006">
    <property type="entry name" value="CheY-like_superfamily"/>
</dbReference>
<dbReference type="SMART" id="SM00448">
    <property type="entry name" value="REC"/>
    <property type="match status" value="1"/>
</dbReference>
<evidence type="ECO:0000259" key="9">
    <source>
        <dbReference type="PROSITE" id="PS50110"/>
    </source>
</evidence>
<comment type="subcellular location">
    <subcellularLocation>
        <location evidence="1">Cytoplasm</location>
    </subcellularLocation>
</comment>
<evidence type="ECO:0000256" key="7">
    <source>
        <dbReference type="PROSITE-ProRule" id="PRU00169"/>
    </source>
</evidence>
<dbReference type="PROSITE" id="PS50110">
    <property type="entry name" value="RESPONSE_REGULATORY"/>
    <property type="match status" value="1"/>
</dbReference>
<proteinExistence type="predicted"/>
<dbReference type="InterPro" id="IPR001867">
    <property type="entry name" value="OmpR/PhoB-type_DNA-bd"/>
</dbReference>
<dbReference type="AlphaFoldDB" id="A0A5R9G518"/>
<evidence type="ECO:0000256" key="4">
    <source>
        <dbReference type="ARBA" id="ARBA00023015"/>
    </source>
</evidence>
<keyword evidence="3" id="KW-0902">Two-component regulatory system</keyword>
<dbReference type="CDD" id="cd17574">
    <property type="entry name" value="REC_OmpR"/>
    <property type="match status" value="1"/>
</dbReference>
<dbReference type="SUPFAM" id="SSF46894">
    <property type="entry name" value="C-terminal effector domain of the bipartite response regulators"/>
    <property type="match status" value="1"/>
</dbReference>
<dbReference type="PANTHER" id="PTHR48111:SF2">
    <property type="entry name" value="RESPONSE REGULATOR SAER"/>
    <property type="match status" value="1"/>
</dbReference>
<dbReference type="GO" id="GO:0000156">
    <property type="term" value="F:phosphorelay response regulator activity"/>
    <property type="evidence" value="ECO:0007669"/>
    <property type="project" value="TreeGrafter"/>
</dbReference>
<evidence type="ECO:0000256" key="6">
    <source>
        <dbReference type="ARBA" id="ARBA00023163"/>
    </source>
</evidence>
<evidence type="ECO:0000256" key="3">
    <source>
        <dbReference type="ARBA" id="ARBA00023012"/>
    </source>
</evidence>
<feature type="domain" description="OmpR/PhoB-type" evidence="10">
    <location>
        <begin position="132"/>
        <end position="230"/>
    </location>
</feature>
<feature type="DNA-binding region" description="OmpR/PhoB-type" evidence="8">
    <location>
        <begin position="132"/>
        <end position="230"/>
    </location>
</feature>
<name>A0A5R9G518_9BACL</name>
<dbReference type="Proteomes" id="UP000309676">
    <property type="component" value="Unassembled WGS sequence"/>
</dbReference>
<dbReference type="RefSeq" id="WP_138196264.1">
    <property type="nucleotide sequence ID" value="NZ_VCIW01000016.1"/>
</dbReference>
<evidence type="ECO:0000313" key="12">
    <source>
        <dbReference type="Proteomes" id="UP000309676"/>
    </source>
</evidence>
<keyword evidence="12" id="KW-1185">Reference proteome</keyword>
<reference evidence="11 12" key="1">
    <citation type="submission" date="2019-05" db="EMBL/GenBank/DDBJ databases">
        <authorList>
            <person name="Narsing Rao M.P."/>
            <person name="Li W.J."/>
        </authorList>
    </citation>
    <scope>NUCLEOTIDE SEQUENCE [LARGE SCALE GENOMIC DNA]</scope>
    <source>
        <strain evidence="11 12">SYSU_K30003</strain>
    </source>
</reference>
<dbReference type="PROSITE" id="PS51755">
    <property type="entry name" value="OMPR_PHOB"/>
    <property type="match status" value="1"/>
</dbReference>
<evidence type="ECO:0000256" key="1">
    <source>
        <dbReference type="ARBA" id="ARBA00004496"/>
    </source>
</evidence>
<dbReference type="InterPro" id="IPR039420">
    <property type="entry name" value="WalR-like"/>
</dbReference>
<dbReference type="InterPro" id="IPR016032">
    <property type="entry name" value="Sig_transdc_resp-reg_C-effctor"/>
</dbReference>
<feature type="modified residue" description="4-aspartylphosphate" evidence="7">
    <location>
        <position position="54"/>
    </location>
</feature>
<keyword evidence="5 8" id="KW-0238">DNA-binding</keyword>